<proteinExistence type="predicted"/>
<name>A0A1D1UYY9_RAMVA</name>
<keyword evidence="2" id="KW-1185">Reference proteome</keyword>
<gene>
    <name evidence="1" type="primary">RvY_06537-1</name>
    <name evidence="1" type="synonym">RvY_06537.1</name>
    <name evidence="1" type="ORF">RvY_06537</name>
</gene>
<dbReference type="AlphaFoldDB" id="A0A1D1UYY9"/>
<comment type="caution">
    <text evidence="1">The sequence shown here is derived from an EMBL/GenBank/DDBJ whole genome shotgun (WGS) entry which is preliminary data.</text>
</comment>
<accession>A0A1D1UYY9</accession>
<protein>
    <submittedName>
        <fullName evidence="1">Uncharacterized protein</fullName>
    </submittedName>
</protein>
<evidence type="ECO:0000313" key="2">
    <source>
        <dbReference type="Proteomes" id="UP000186922"/>
    </source>
</evidence>
<evidence type="ECO:0000313" key="1">
    <source>
        <dbReference type="EMBL" id="GAU94826.1"/>
    </source>
</evidence>
<sequence length="76" mass="8208">MASASDVPIYELNKERVVHGTDKSRYIALDAPVGITMVYSLWKAFTLLLPAPVHQQSSGHRCPDGSGVTALLNVVD</sequence>
<dbReference type="EMBL" id="BDGG01000003">
    <property type="protein sequence ID" value="GAU94826.1"/>
    <property type="molecule type" value="Genomic_DNA"/>
</dbReference>
<reference evidence="1 2" key="1">
    <citation type="journal article" date="2016" name="Nat. Commun.">
        <title>Extremotolerant tardigrade genome and improved radiotolerance of human cultured cells by tardigrade-unique protein.</title>
        <authorList>
            <person name="Hashimoto T."/>
            <person name="Horikawa D.D."/>
            <person name="Saito Y."/>
            <person name="Kuwahara H."/>
            <person name="Kozuka-Hata H."/>
            <person name="Shin-I T."/>
            <person name="Minakuchi Y."/>
            <person name="Ohishi K."/>
            <person name="Motoyama A."/>
            <person name="Aizu T."/>
            <person name="Enomoto A."/>
            <person name="Kondo K."/>
            <person name="Tanaka S."/>
            <person name="Hara Y."/>
            <person name="Koshikawa S."/>
            <person name="Sagara H."/>
            <person name="Miura T."/>
            <person name="Yokobori S."/>
            <person name="Miyagawa K."/>
            <person name="Suzuki Y."/>
            <person name="Kubo T."/>
            <person name="Oyama M."/>
            <person name="Kohara Y."/>
            <person name="Fujiyama A."/>
            <person name="Arakawa K."/>
            <person name="Katayama T."/>
            <person name="Toyoda A."/>
            <person name="Kunieda T."/>
        </authorList>
    </citation>
    <scope>NUCLEOTIDE SEQUENCE [LARGE SCALE GENOMIC DNA]</scope>
    <source>
        <strain evidence="1 2">YOKOZUNA-1</strain>
    </source>
</reference>
<dbReference type="Proteomes" id="UP000186922">
    <property type="component" value="Unassembled WGS sequence"/>
</dbReference>
<organism evidence="1 2">
    <name type="scientific">Ramazzottius varieornatus</name>
    <name type="common">Water bear</name>
    <name type="synonym">Tardigrade</name>
    <dbReference type="NCBI Taxonomy" id="947166"/>
    <lineage>
        <taxon>Eukaryota</taxon>
        <taxon>Metazoa</taxon>
        <taxon>Ecdysozoa</taxon>
        <taxon>Tardigrada</taxon>
        <taxon>Eutardigrada</taxon>
        <taxon>Parachela</taxon>
        <taxon>Hypsibioidea</taxon>
        <taxon>Ramazzottiidae</taxon>
        <taxon>Ramazzottius</taxon>
    </lineage>
</organism>